<dbReference type="AlphaFoldDB" id="A0A6V8QYD9"/>
<dbReference type="OrthoDB" id="449263at2759"/>
<dbReference type="InterPro" id="IPR014718">
    <property type="entry name" value="GH-type_carb-bd"/>
</dbReference>
<feature type="domain" description="Glycosyl hydrolase family 92 N-terminal" evidence="2">
    <location>
        <begin position="49"/>
        <end position="151"/>
    </location>
</feature>
<name>A0A6V8QYD9_TRIAP</name>
<dbReference type="InterPro" id="IPR041371">
    <property type="entry name" value="GH92_N"/>
</dbReference>
<organism evidence="3 4">
    <name type="scientific">Trichoderma asperellum</name>
    <name type="common">Filamentous fungus</name>
    <dbReference type="NCBI Taxonomy" id="101201"/>
    <lineage>
        <taxon>Eukaryota</taxon>
        <taxon>Fungi</taxon>
        <taxon>Dikarya</taxon>
        <taxon>Ascomycota</taxon>
        <taxon>Pezizomycotina</taxon>
        <taxon>Sordariomycetes</taxon>
        <taxon>Hypocreomycetidae</taxon>
        <taxon>Hypocreales</taxon>
        <taxon>Hypocreaceae</taxon>
        <taxon>Trichoderma</taxon>
    </lineage>
</organism>
<dbReference type="Proteomes" id="UP000517252">
    <property type="component" value="Unassembled WGS sequence"/>
</dbReference>
<protein>
    <recommendedName>
        <fullName evidence="2">Glycosyl hydrolase family 92 N-terminal domain-containing protein</fullName>
    </recommendedName>
</protein>
<evidence type="ECO:0000256" key="1">
    <source>
        <dbReference type="SAM" id="SignalP"/>
    </source>
</evidence>
<dbReference type="GO" id="GO:0005634">
    <property type="term" value="C:nucleus"/>
    <property type="evidence" value="ECO:0007669"/>
    <property type="project" value="TreeGrafter"/>
</dbReference>
<gene>
    <name evidence="3" type="ORF">TASIC1_0009002400</name>
</gene>
<dbReference type="GO" id="GO:0000224">
    <property type="term" value="F:peptide-N4-(N-acetyl-beta-glucosaminyl)asparagine amidase activity"/>
    <property type="evidence" value="ECO:0007669"/>
    <property type="project" value="TreeGrafter"/>
</dbReference>
<dbReference type="PANTHER" id="PTHR12143:SF43">
    <property type="entry name" value="PUTATIVE-RELATED"/>
    <property type="match status" value="1"/>
</dbReference>
<dbReference type="EMBL" id="BLZH01000009">
    <property type="protein sequence ID" value="GFP57687.1"/>
    <property type="molecule type" value="Genomic_DNA"/>
</dbReference>
<evidence type="ECO:0000313" key="3">
    <source>
        <dbReference type="EMBL" id="GFP57687.1"/>
    </source>
</evidence>
<dbReference type="Pfam" id="PF17678">
    <property type="entry name" value="Glyco_hydro_92N"/>
    <property type="match status" value="1"/>
</dbReference>
<dbReference type="GO" id="GO:0006516">
    <property type="term" value="P:glycoprotein catabolic process"/>
    <property type="evidence" value="ECO:0007669"/>
    <property type="project" value="TreeGrafter"/>
</dbReference>
<dbReference type="InterPro" id="IPR050883">
    <property type="entry name" value="PNGase"/>
</dbReference>
<dbReference type="PANTHER" id="PTHR12143">
    <property type="entry name" value="PEPTIDE N-GLYCANASE PNGASE -RELATED"/>
    <property type="match status" value="1"/>
</dbReference>
<accession>A0A6V8QYD9</accession>
<dbReference type="Gene3D" id="2.70.98.10">
    <property type="match status" value="1"/>
</dbReference>
<feature type="chain" id="PRO_5027753901" description="Glycosyl hydrolase family 92 N-terminal domain-containing protein" evidence="1">
    <location>
        <begin position="22"/>
        <end position="193"/>
    </location>
</feature>
<sequence length="193" mass="21196">MHTIPIGSALLVLSVMLFAEATDGPENFPRLDATSKAPSYHTNAGNLKYVNPLIGTQGGDPNDNGGMIPSVAPPFAMTRWTPQTRENYISQVPYSNWDDRIHGFQATHQPAIWMGENGHVTLMPGLGDEVQPLFQKRGLAFKKSDESSTPQPLSNLETNARLAQEGPRQYQIPSKMGQTVARGEVWTMALAMY</sequence>
<dbReference type="GO" id="GO:0005829">
    <property type="term" value="C:cytosol"/>
    <property type="evidence" value="ECO:0007669"/>
    <property type="project" value="TreeGrafter"/>
</dbReference>
<reference evidence="3 4" key="1">
    <citation type="submission" date="2020-07" db="EMBL/GenBank/DDBJ databases">
        <title>Trichoderma asperellum IC-1 whole genome shotgun sequence.</title>
        <authorList>
            <person name="Kanamasa S."/>
            <person name="Takahashi H."/>
        </authorList>
    </citation>
    <scope>NUCLEOTIDE SEQUENCE [LARGE SCALE GENOMIC DNA]</scope>
    <source>
        <strain evidence="3 4">IC-1</strain>
    </source>
</reference>
<keyword evidence="1" id="KW-0732">Signal</keyword>
<dbReference type="GO" id="GO:0030246">
    <property type="term" value="F:carbohydrate binding"/>
    <property type="evidence" value="ECO:0007669"/>
    <property type="project" value="InterPro"/>
</dbReference>
<evidence type="ECO:0000259" key="2">
    <source>
        <dbReference type="Pfam" id="PF17678"/>
    </source>
</evidence>
<comment type="caution">
    <text evidence="3">The sequence shown here is derived from an EMBL/GenBank/DDBJ whole genome shotgun (WGS) entry which is preliminary data.</text>
</comment>
<evidence type="ECO:0000313" key="4">
    <source>
        <dbReference type="Proteomes" id="UP000517252"/>
    </source>
</evidence>
<proteinExistence type="predicted"/>
<feature type="signal peptide" evidence="1">
    <location>
        <begin position="1"/>
        <end position="21"/>
    </location>
</feature>